<dbReference type="AlphaFoldDB" id="A0A1G4S9J8"/>
<organism evidence="2 3">
    <name type="scientific">Rhizobium mongolense subsp. loessense</name>
    <dbReference type="NCBI Taxonomy" id="158890"/>
    <lineage>
        <taxon>Bacteria</taxon>
        <taxon>Pseudomonadati</taxon>
        <taxon>Pseudomonadota</taxon>
        <taxon>Alphaproteobacteria</taxon>
        <taxon>Hyphomicrobiales</taxon>
        <taxon>Rhizobiaceae</taxon>
        <taxon>Rhizobium/Agrobacterium group</taxon>
        <taxon>Rhizobium</taxon>
    </lineage>
</organism>
<dbReference type="InterPro" id="IPR016883">
    <property type="entry name" value="UCP028431"/>
</dbReference>
<dbReference type="EMBL" id="FMTM01000005">
    <property type="protein sequence ID" value="SCW65873.1"/>
    <property type="molecule type" value="Genomic_DNA"/>
</dbReference>
<evidence type="ECO:0000259" key="1">
    <source>
        <dbReference type="Pfam" id="PF10091"/>
    </source>
</evidence>
<dbReference type="Pfam" id="PF10091">
    <property type="entry name" value="Glycoamylase"/>
    <property type="match status" value="1"/>
</dbReference>
<reference evidence="2 3" key="1">
    <citation type="submission" date="2016-10" db="EMBL/GenBank/DDBJ databases">
        <authorList>
            <person name="de Groot N.N."/>
        </authorList>
    </citation>
    <scope>NUCLEOTIDE SEQUENCE [LARGE SCALE GENOMIC DNA]</scope>
    <source>
        <strain evidence="2 3">CGMCC 1.3401</strain>
    </source>
</reference>
<dbReference type="RefSeq" id="WP_167363922.1">
    <property type="nucleotide sequence ID" value="NZ_FMTM01000005.1"/>
</dbReference>
<dbReference type="PIRSF" id="PIRSF028431">
    <property type="entry name" value="UCP028431"/>
    <property type="match status" value="1"/>
</dbReference>
<feature type="domain" description="Glycoamylase-like" evidence="1">
    <location>
        <begin position="188"/>
        <end position="422"/>
    </location>
</feature>
<accession>A0A1G4S9J8</accession>
<proteinExistence type="predicted"/>
<dbReference type="Gene3D" id="1.50.10.140">
    <property type="match status" value="1"/>
</dbReference>
<gene>
    <name evidence="2" type="ORF">SAMN02927900_03510</name>
</gene>
<sequence>MPETLSTDADLDRMPTDQDLARLQFTTLLYYLQCTNPDNGLVRDKTEPNAPASIAAIGMALATIPVVVERGVLIRQFAAKITRKRLRYLMACPQGPELDSSGYMGFFYHFLDIETGRRAWQCELSTIDSAFLFAGALTAATYFDGDTADEAEIRQLATALYERADWMWACDGGPTLTHGWHPESGFIPYRWRGYDEGLLLYILGLGSPTHPLPRESYAAYTASYEWRNIFGRELLYSGPLFTHQLSHMWVDFRGIRDEFMRQHHSDYFENSRQASFVQQEYAIRNPMGFAGYGEYCWGFTACDGPGWGKRAINGVDREFFDYIARGAPFGPDDGTVAPWVVVASLPFAPEIVVPTVRNFARMKLGMTRLYGFKPSFNQTYAVENSPTGWWVSPYHFGVDQGPVVLMIENYRTGLLWNIMRRCKPLVIGLRRAGFSGGWL</sequence>
<dbReference type="InterPro" id="IPR019282">
    <property type="entry name" value="Glycoamylase-like_cons_dom"/>
</dbReference>
<name>A0A1G4S9J8_9HYPH</name>
<protein>
    <recommendedName>
        <fullName evidence="1">Glycoamylase-like domain-containing protein</fullName>
    </recommendedName>
</protein>
<evidence type="ECO:0000313" key="2">
    <source>
        <dbReference type="EMBL" id="SCW65873.1"/>
    </source>
</evidence>
<evidence type="ECO:0000313" key="3">
    <source>
        <dbReference type="Proteomes" id="UP000199542"/>
    </source>
</evidence>
<dbReference type="Proteomes" id="UP000199542">
    <property type="component" value="Unassembled WGS sequence"/>
</dbReference>